<feature type="region of interest" description="Disordered" evidence="1">
    <location>
        <begin position="398"/>
        <end position="431"/>
    </location>
</feature>
<name>A0A9X0C970_9EURO</name>
<dbReference type="AlphaFoldDB" id="A0A9X0C970"/>
<evidence type="ECO:0000256" key="1">
    <source>
        <dbReference type="SAM" id="MobiDB-lite"/>
    </source>
</evidence>
<protein>
    <submittedName>
        <fullName evidence="2">Uncharacterized protein</fullName>
    </submittedName>
</protein>
<organism evidence="2 3">
    <name type="scientific">Penicillium fimorum</name>
    <dbReference type="NCBI Taxonomy" id="1882269"/>
    <lineage>
        <taxon>Eukaryota</taxon>
        <taxon>Fungi</taxon>
        <taxon>Dikarya</taxon>
        <taxon>Ascomycota</taxon>
        <taxon>Pezizomycotina</taxon>
        <taxon>Eurotiomycetes</taxon>
        <taxon>Eurotiomycetidae</taxon>
        <taxon>Eurotiales</taxon>
        <taxon>Aspergillaceae</taxon>
        <taxon>Penicillium</taxon>
    </lineage>
</organism>
<comment type="caution">
    <text evidence="2">The sequence shown here is derived from an EMBL/GenBank/DDBJ whole genome shotgun (WGS) entry which is preliminary data.</text>
</comment>
<feature type="region of interest" description="Disordered" evidence="1">
    <location>
        <begin position="135"/>
        <end position="202"/>
    </location>
</feature>
<accession>A0A9X0C970</accession>
<gene>
    <name evidence="2" type="ORF">N7463_003184</name>
</gene>
<reference evidence="2" key="2">
    <citation type="journal article" date="2023" name="IMA Fungus">
        <title>Comparative genomic study of the Penicillium genus elucidates a diverse pangenome and 15 lateral gene transfer events.</title>
        <authorList>
            <person name="Petersen C."/>
            <person name="Sorensen T."/>
            <person name="Nielsen M.R."/>
            <person name="Sondergaard T.E."/>
            <person name="Sorensen J.L."/>
            <person name="Fitzpatrick D.A."/>
            <person name="Frisvad J.C."/>
            <person name="Nielsen K.L."/>
        </authorList>
    </citation>
    <scope>NUCLEOTIDE SEQUENCE</scope>
    <source>
        <strain evidence="2">IBT 29495</strain>
    </source>
</reference>
<feature type="compositionally biased region" description="Polar residues" evidence="1">
    <location>
        <begin position="180"/>
        <end position="198"/>
    </location>
</feature>
<proteinExistence type="predicted"/>
<evidence type="ECO:0000313" key="3">
    <source>
        <dbReference type="Proteomes" id="UP001149954"/>
    </source>
</evidence>
<feature type="region of interest" description="Disordered" evidence="1">
    <location>
        <begin position="292"/>
        <end position="320"/>
    </location>
</feature>
<feature type="compositionally biased region" description="Polar residues" evidence="1">
    <location>
        <begin position="349"/>
        <end position="363"/>
    </location>
</feature>
<sequence length="467" mass="51350">MADESPSIQNLIEELGFPLSEHQFLLRLFGSSDPFAGLPGTDLEPSHSRNQSAQLSSTSIARRLASTRLWQAIPPLSGERANQFRLPPTHRRPSGFREGLEDRDPVHYEEAWTSLIATDSESLFSELLQGVVSDEHPCLQSPEPPEHNKASDNVAHPGSVGPPSPSVYDSETGEPPDSVFNLSETFGTQGNSKTSQDPRTLKEPGSFEQLLQSFPVPPSHNQTVGDQSFSCVSSDSQRVLPKYSAQANTSIVSSSRIKSVTSLTRISRFSEELDNSNLIREQGSSNFCAKASTSAHDTIGPGDKLTSSSGIPPSSTIDTPTVVNTRNVSFRVSSLSPGASFREFHPPINNHQGQQAKLGSSDQTQDRAYKYTAFPEYLPRVRLNSYIARRQRSFKPIFEGRPTSTASPRYYQKTPLPISSRPSTTSFASGERSARKCKKVFKRFVKKVKHLLCQPHKRPGISSALDH</sequence>
<reference evidence="2" key="1">
    <citation type="submission" date="2022-12" db="EMBL/GenBank/DDBJ databases">
        <authorList>
            <person name="Petersen C."/>
        </authorList>
    </citation>
    <scope>NUCLEOTIDE SEQUENCE</scope>
    <source>
        <strain evidence="2">IBT 29495</strain>
    </source>
</reference>
<feature type="compositionally biased region" description="Low complexity" evidence="1">
    <location>
        <begin position="306"/>
        <end position="320"/>
    </location>
</feature>
<feature type="region of interest" description="Disordered" evidence="1">
    <location>
        <begin position="80"/>
        <end position="101"/>
    </location>
</feature>
<evidence type="ECO:0000313" key="2">
    <source>
        <dbReference type="EMBL" id="KAJ5513632.1"/>
    </source>
</evidence>
<dbReference type="Proteomes" id="UP001149954">
    <property type="component" value="Unassembled WGS sequence"/>
</dbReference>
<keyword evidence="3" id="KW-1185">Reference proteome</keyword>
<dbReference type="OrthoDB" id="4369305at2759"/>
<dbReference type="EMBL" id="JAPWDS010000002">
    <property type="protein sequence ID" value="KAJ5513632.1"/>
    <property type="molecule type" value="Genomic_DNA"/>
</dbReference>
<feature type="region of interest" description="Disordered" evidence="1">
    <location>
        <begin position="341"/>
        <end position="364"/>
    </location>
</feature>